<evidence type="ECO:0000313" key="3">
    <source>
        <dbReference type="EMBL" id="WNZ43910.1"/>
    </source>
</evidence>
<dbReference type="InterPro" id="IPR012903">
    <property type="entry name" value="Nif11"/>
</dbReference>
<dbReference type="EMBL" id="CP130144">
    <property type="protein sequence ID" value="WNZ43910.1"/>
    <property type="molecule type" value="Genomic_DNA"/>
</dbReference>
<name>A0AA96X1N8_LEPBY</name>
<evidence type="ECO:0000259" key="2">
    <source>
        <dbReference type="Pfam" id="PF07862"/>
    </source>
</evidence>
<protein>
    <submittedName>
        <fullName evidence="3">Nif11-like leader peptide family natural product</fullName>
    </submittedName>
</protein>
<organism evidence="3">
    <name type="scientific">Leptolyngbya boryana CZ1</name>
    <dbReference type="NCBI Taxonomy" id="3060204"/>
    <lineage>
        <taxon>Bacteria</taxon>
        <taxon>Bacillati</taxon>
        <taxon>Cyanobacteriota</taxon>
        <taxon>Cyanophyceae</taxon>
        <taxon>Leptolyngbyales</taxon>
        <taxon>Leptolyngbyaceae</taxon>
        <taxon>Leptolyngbya group</taxon>
        <taxon>Leptolyngbya</taxon>
    </lineage>
</organism>
<feature type="compositionally biased region" description="Acidic residues" evidence="1">
    <location>
        <begin position="70"/>
        <end position="80"/>
    </location>
</feature>
<dbReference type="Pfam" id="PF07862">
    <property type="entry name" value="Nif11"/>
    <property type="match status" value="1"/>
</dbReference>
<feature type="region of interest" description="Disordered" evidence="1">
    <location>
        <begin position="68"/>
        <end position="89"/>
    </location>
</feature>
<dbReference type="InterPro" id="IPR022516">
    <property type="entry name" value="CHP03798_Ocin"/>
</dbReference>
<dbReference type="NCBIfam" id="TIGR03798">
    <property type="entry name" value="leader_Nif11"/>
    <property type="match status" value="1"/>
</dbReference>
<dbReference type="AlphaFoldDB" id="A0AA96X1N8"/>
<dbReference type="RefSeq" id="WP_316426090.1">
    <property type="nucleotide sequence ID" value="NZ_CP130144.1"/>
</dbReference>
<feature type="domain" description="Nif11" evidence="2">
    <location>
        <begin position="1"/>
        <end position="52"/>
    </location>
</feature>
<accession>A0AA96X1N8</accession>
<sequence>MSVEAVNQFLQKVAEDQSLQTELASVLGTPNDRDLTTELAKQNGYDFTSEELWAEVQKRQAELTQKQEAGELEMSDEELEAVAGGVSPI</sequence>
<reference evidence="3" key="1">
    <citation type="journal article" date="2023" name="Plants (Basel)">
        <title>Genomic Analysis of Leptolyngbya boryana CZ1 Reveals Efficient Carbon Fixation Modules.</title>
        <authorList>
            <person name="Bai X."/>
            <person name="Wang H."/>
            <person name="Cheng W."/>
            <person name="Wang J."/>
            <person name="Ma M."/>
            <person name="Hu H."/>
            <person name="Song Z."/>
            <person name="Ma H."/>
            <person name="Fan Y."/>
            <person name="Du C."/>
            <person name="Xu J."/>
        </authorList>
    </citation>
    <scope>NUCLEOTIDE SEQUENCE</scope>
    <source>
        <strain evidence="3">CZ1</strain>
    </source>
</reference>
<evidence type="ECO:0000256" key="1">
    <source>
        <dbReference type="SAM" id="MobiDB-lite"/>
    </source>
</evidence>
<gene>
    <name evidence="3" type="ORF">Q2T42_18915</name>
</gene>
<reference evidence="3" key="2">
    <citation type="submission" date="2023-07" db="EMBL/GenBank/DDBJ databases">
        <authorList>
            <person name="Bai X.-H."/>
            <person name="Wang H.-H."/>
            <person name="Wang J."/>
            <person name="Ma M.-Y."/>
            <person name="Hu H.-H."/>
            <person name="Song Z.-L."/>
            <person name="Ma H.-G."/>
            <person name="Fan Y."/>
            <person name="Du C.-Y."/>
            <person name="Xu J.-C."/>
        </authorList>
    </citation>
    <scope>NUCLEOTIDE SEQUENCE</scope>
    <source>
        <strain evidence="3">CZ1</strain>
    </source>
</reference>
<proteinExistence type="predicted"/>